<evidence type="ECO:0000313" key="11">
    <source>
        <dbReference type="Proteomes" id="UP001501218"/>
    </source>
</evidence>
<evidence type="ECO:0000256" key="4">
    <source>
        <dbReference type="ARBA" id="ARBA00022630"/>
    </source>
</evidence>
<name>A0ABP5SWA1_9PSEU</name>
<dbReference type="InterPro" id="IPR029041">
    <property type="entry name" value="FAD-linked_oxidoreductase-like"/>
</dbReference>
<comment type="cofactor">
    <cofactor evidence="1 8">
        <name>FAD</name>
        <dbReference type="ChEBI" id="CHEBI:57692"/>
    </cofactor>
</comment>
<feature type="region of interest" description="Disordered" evidence="9">
    <location>
        <begin position="1"/>
        <end position="41"/>
    </location>
</feature>
<comment type="catalytic activity">
    <reaction evidence="7">
        <text>(6S)-5-methyl-5,6,7,8-tetrahydrofolate + NAD(+) = (6R)-5,10-methylene-5,6,7,8-tetrahydrofolate + NADH + H(+)</text>
        <dbReference type="Rhea" id="RHEA:19821"/>
        <dbReference type="ChEBI" id="CHEBI:15378"/>
        <dbReference type="ChEBI" id="CHEBI:15636"/>
        <dbReference type="ChEBI" id="CHEBI:18608"/>
        <dbReference type="ChEBI" id="CHEBI:57540"/>
        <dbReference type="ChEBI" id="CHEBI:57945"/>
        <dbReference type="EC" id="1.5.1.54"/>
    </reaction>
    <physiologicalReaction direction="right-to-left" evidence="7">
        <dbReference type="Rhea" id="RHEA:19823"/>
    </physiologicalReaction>
</comment>
<evidence type="ECO:0000256" key="9">
    <source>
        <dbReference type="SAM" id="MobiDB-lite"/>
    </source>
</evidence>
<evidence type="ECO:0000256" key="6">
    <source>
        <dbReference type="ARBA" id="ARBA00023002"/>
    </source>
</evidence>
<evidence type="ECO:0000256" key="3">
    <source>
        <dbReference type="ARBA" id="ARBA00006743"/>
    </source>
</evidence>
<comment type="pathway">
    <text evidence="2 8">One-carbon metabolism; tetrahydrofolate interconversion.</text>
</comment>
<dbReference type="PANTHER" id="PTHR45754">
    <property type="entry name" value="METHYLENETETRAHYDROFOLATE REDUCTASE"/>
    <property type="match status" value="1"/>
</dbReference>
<evidence type="ECO:0000313" key="10">
    <source>
        <dbReference type="EMBL" id="GAA2340220.1"/>
    </source>
</evidence>
<protein>
    <recommendedName>
        <fullName evidence="8">Methylenetetrahydrofolate reductase</fullName>
    </recommendedName>
</protein>
<evidence type="ECO:0000256" key="5">
    <source>
        <dbReference type="ARBA" id="ARBA00022827"/>
    </source>
</evidence>
<organism evidence="10 11">
    <name type="scientific">Saccharopolyspora halophila</name>
    <dbReference type="NCBI Taxonomy" id="405551"/>
    <lineage>
        <taxon>Bacteria</taxon>
        <taxon>Bacillati</taxon>
        <taxon>Actinomycetota</taxon>
        <taxon>Actinomycetes</taxon>
        <taxon>Pseudonocardiales</taxon>
        <taxon>Pseudonocardiaceae</taxon>
        <taxon>Saccharopolyspora</taxon>
    </lineage>
</organism>
<evidence type="ECO:0000256" key="8">
    <source>
        <dbReference type="RuleBase" id="RU003862"/>
    </source>
</evidence>
<sequence>MVVRVPDVPDVANRDEPCGASSGGPLHRYAHVADPGSRRRPRFATAPEAHHEPKPLLILLGMTTVLDRLRAGETGFSVEFFPPRDDEEERILWRAVRELEPLDPAFVSVTYGAGGSSRERTVRTTGRIARETTLTPMAHLTAVDHSVAELRNVVGSYAAAGVRNVLAVRGDPPGDPTGPWLPHPAGLTYASELVDLVRGLGDFCVGVAAFPHGHPRSSDPETDADHLVRKIEAGAGFAIAQLFLEPEYFLRLRDRMAARGCDAPLLPGVMPITTPRVLSKFGELAGVEIPPSVADRLRPLADDPAAFRAAGVELVTGWCERLIAEGVPALHFYSLNRSKATREVVTSLGLDRRPAAQVGA</sequence>
<evidence type="ECO:0000256" key="7">
    <source>
        <dbReference type="ARBA" id="ARBA00048628"/>
    </source>
</evidence>
<evidence type="ECO:0000256" key="1">
    <source>
        <dbReference type="ARBA" id="ARBA00001974"/>
    </source>
</evidence>
<proteinExistence type="inferred from homology"/>
<keyword evidence="6 8" id="KW-0560">Oxidoreductase</keyword>
<keyword evidence="5 8" id="KW-0274">FAD</keyword>
<dbReference type="EMBL" id="BAAARA010000004">
    <property type="protein sequence ID" value="GAA2340220.1"/>
    <property type="molecule type" value="Genomic_DNA"/>
</dbReference>
<accession>A0ABP5SWA1</accession>
<keyword evidence="4 8" id="KW-0285">Flavoprotein</keyword>
<keyword evidence="11" id="KW-1185">Reference proteome</keyword>
<dbReference type="SUPFAM" id="SSF51730">
    <property type="entry name" value="FAD-linked oxidoreductase"/>
    <property type="match status" value="1"/>
</dbReference>
<gene>
    <name evidence="10" type="ORF">GCM10009854_15800</name>
</gene>
<dbReference type="Pfam" id="PF02219">
    <property type="entry name" value="MTHFR"/>
    <property type="match status" value="1"/>
</dbReference>
<evidence type="ECO:0000256" key="2">
    <source>
        <dbReference type="ARBA" id="ARBA00004777"/>
    </source>
</evidence>
<comment type="similarity">
    <text evidence="3 8">Belongs to the methylenetetrahydrofolate reductase family.</text>
</comment>
<dbReference type="Gene3D" id="3.20.20.220">
    <property type="match status" value="1"/>
</dbReference>
<dbReference type="CDD" id="cd00537">
    <property type="entry name" value="MTHFR"/>
    <property type="match status" value="1"/>
</dbReference>
<dbReference type="Proteomes" id="UP001501218">
    <property type="component" value="Unassembled WGS sequence"/>
</dbReference>
<dbReference type="InterPro" id="IPR003171">
    <property type="entry name" value="Mehydrof_redctse-like"/>
</dbReference>
<reference evidence="11" key="1">
    <citation type="journal article" date="2019" name="Int. J. Syst. Evol. Microbiol.">
        <title>The Global Catalogue of Microorganisms (GCM) 10K type strain sequencing project: providing services to taxonomists for standard genome sequencing and annotation.</title>
        <authorList>
            <consortium name="The Broad Institute Genomics Platform"/>
            <consortium name="The Broad Institute Genome Sequencing Center for Infectious Disease"/>
            <person name="Wu L."/>
            <person name="Ma J."/>
        </authorList>
    </citation>
    <scope>NUCLEOTIDE SEQUENCE [LARGE SCALE GENOMIC DNA]</scope>
    <source>
        <strain evidence="11">JCM 16221</strain>
    </source>
</reference>
<dbReference type="PANTHER" id="PTHR45754:SF3">
    <property type="entry name" value="METHYLENETETRAHYDROFOLATE REDUCTASE (NADPH)"/>
    <property type="match status" value="1"/>
</dbReference>
<comment type="caution">
    <text evidence="10">The sequence shown here is derived from an EMBL/GenBank/DDBJ whole genome shotgun (WGS) entry which is preliminary data.</text>
</comment>